<accession>A0A2S9VEI0</accession>
<dbReference type="AlphaFoldDB" id="A0A2S9VEI0"/>
<sequence length="322" mass="33888">MSSPASKWTLGALGIVLLLCFSALLASVWWQADTTAETRWYILVNLQLPLAITATVVGAALCVSGAALQVVLRNPLADPGIIGIASGASLMAALVLILMPEWMVSTLHYSMPLACFAGALLSTAVIYRLSTRLRGLNTAVILAGIAITTLTSAVMGWLYLFADAQSMRNLTFWVMGSLHQADGWILLWSAPLIAGSCVLIISKGKTLNYLYNGELTARSAGIDPTHESKVVLIACALAVGAAVAIAGSIAFLGLLVPHYVRLLMGFDNRLVLPASAFCGAVLLLLVALFSDLLPYASLPVSMVTASLGGPLLLYALLKGQFK</sequence>
<feature type="transmembrane region" description="Helical" evidence="8">
    <location>
        <begin position="139"/>
        <end position="162"/>
    </location>
</feature>
<dbReference type="PANTHER" id="PTHR30472:SF25">
    <property type="entry name" value="ABC TRANSPORTER PERMEASE PROTEIN MJ0876-RELATED"/>
    <property type="match status" value="1"/>
</dbReference>
<feature type="transmembrane region" description="Helical" evidence="8">
    <location>
        <begin position="230"/>
        <end position="258"/>
    </location>
</feature>
<keyword evidence="7 8" id="KW-0472">Membrane</keyword>
<dbReference type="SUPFAM" id="SSF81345">
    <property type="entry name" value="ABC transporter involved in vitamin B12 uptake, BtuC"/>
    <property type="match status" value="1"/>
</dbReference>
<evidence type="ECO:0000256" key="3">
    <source>
        <dbReference type="ARBA" id="ARBA00022448"/>
    </source>
</evidence>
<feature type="transmembrane region" description="Helical" evidence="8">
    <location>
        <begin position="295"/>
        <end position="317"/>
    </location>
</feature>
<evidence type="ECO:0000256" key="5">
    <source>
        <dbReference type="ARBA" id="ARBA00022692"/>
    </source>
</evidence>
<dbReference type="Gene3D" id="1.10.3470.10">
    <property type="entry name" value="ABC transporter involved in vitamin B12 uptake, BtuC"/>
    <property type="match status" value="1"/>
</dbReference>
<dbReference type="CDD" id="cd06550">
    <property type="entry name" value="TM_ABC_iron-siderophores_like"/>
    <property type="match status" value="1"/>
</dbReference>
<evidence type="ECO:0000256" key="4">
    <source>
        <dbReference type="ARBA" id="ARBA00022475"/>
    </source>
</evidence>
<proteinExistence type="inferred from homology"/>
<comment type="caution">
    <text evidence="9">The sequence shown here is derived from an EMBL/GenBank/DDBJ whole genome shotgun (WGS) entry which is preliminary data.</text>
</comment>
<feature type="transmembrane region" description="Helical" evidence="8">
    <location>
        <begin position="183"/>
        <end position="202"/>
    </location>
</feature>
<evidence type="ECO:0000256" key="1">
    <source>
        <dbReference type="ARBA" id="ARBA00004651"/>
    </source>
</evidence>
<evidence type="ECO:0000313" key="10">
    <source>
        <dbReference type="Proteomes" id="UP000238949"/>
    </source>
</evidence>
<feature type="transmembrane region" description="Helical" evidence="8">
    <location>
        <begin position="42"/>
        <end position="68"/>
    </location>
</feature>
<dbReference type="GO" id="GO:0005886">
    <property type="term" value="C:plasma membrane"/>
    <property type="evidence" value="ECO:0007669"/>
    <property type="project" value="UniProtKB-SubCell"/>
</dbReference>
<feature type="transmembrane region" description="Helical" evidence="8">
    <location>
        <begin position="106"/>
        <end position="127"/>
    </location>
</feature>
<evidence type="ECO:0000256" key="8">
    <source>
        <dbReference type="SAM" id="Phobius"/>
    </source>
</evidence>
<reference evidence="10" key="1">
    <citation type="journal article" date="2020" name="Int. J. Syst. Evol. Microbiol.">
        <title>Alteromonas alba sp. nov., a marine bacterium isolated from the seawater of the West Pacific Ocean.</title>
        <authorList>
            <person name="Sun C."/>
            <person name="Wu Y.-H."/>
            <person name="Xamxidin M."/>
            <person name="Cheng H."/>
            <person name="Xu X.-W."/>
        </authorList>
    </citation>
    <scope>NUCLEOTIDE SEQUENCE [LARGE SCALE GENOMIC DNA]</scope>
    <source>
        <strain evidence="10">190</strain>
    </source>
</reference>
<evidence type="ECO:0000256" key="7">
    <source>
        <dbReference type="ARBA" id="ARBA00023136"/>
    </source>
</evidence>
<comment type="similarity">
    <text evidence="2">Belongs to the binding-protein-dependent transport system permease family. FecCD subfamily.</text>
</comment>
<dbReference type="GO" id="GO:0022857">
    <property type="term" value="F:transmembrane transporter activity"/>
    <property type="evidence" value="ECO:0007669"/>
    <property type="project" value="InterPro"/>
</dbReference>
<keyword evidence="5 8" id="KW-0812">Transmembrane</keyword>
<dbReference type="Pfam" id="PF01032">
    <property type="entry name" value="FecCD"/>
    <property type="match status" value="1"/>
</dbReference>
<feature type="transmembrane region" description="Helical" evidence="8">
    <location>
        <begin position="270"/>
        <end position="289"/>
    </location>
</feature>
<feature type="transmembrane region" description="Helical" evidence="8">
    <location>
        <begin position="12"/>
        <end position="30"/>
    </location>
</feature>
<dbReference type="EMBL" id="PVNP01000032">
    <property type="protein sequence ID" value="PRO74881.1"/>
    <property type="molecule type" value="Genomic_DNA"/>
</dbReference>
<evidence type="ECO:0000256" key="2">
    <source>
        <dbReference type="ARBA" id="ARBA00007935"/>
    </source>
</evidence>
<evidence type="ECO:0000256" key="6">
    <source>
        <dbReference type="ARBA" id="ARBA00022989"/>
    </source>
</evidence>
<dbReference type="PANTHER" id="PTHR30472">
    <property type="entry name" value="FERRIC ENTEROBACTIN TRANSPORT SYSTEM PERMEASE PROTEIN"/>
    <property type="match status" value="1"/>
</dbReference>
<organism evidence="9 10">
    <name type="scientific">Alteromonas alba</name>
    <dbReference type="NCBI Taxonomy" id="2079529"/>
    <lineage>
        <taxon>Bacteria</taxon>
        <taxon>Pseudomonadati</taxon>
        <taxon>Pseudomonadota</taxon>
        <taxon>Gammaproteobacteria</taxon>
        <taxon>Alteromonadales</taxon>
        <taxon>Alteromonadaceae</taxon>
        <taxon>Alteromonas/Salinimonas group</taxon>
        <taxon>Alteromonas</taxon>
    </lineage>
</organism>
<feature type="transmembrane region" description="Helical" evidence="8">
    <location>
        <begin position="80"/>
        <end position="99"/>
    </location>
</feature>
<dbReference type="OrthoDB" id="9055647at2"/>
<keyword evidence="4" id="KW-1003">Cell membrane</keyword>
<comment type="subcellular location">
    <subcellularLocation>
        <location evidence="1">Cell membrane</location>
        <topology evidence="1">Multi-pass membrane protein</topology>
    </subcellularLocation>
</comment>
<dbReference type="RefSeq" id="WP_105933477.1">
    <property type="nucleotide sequence ID" value="NZ_PVNP01000032.1"/>
</dbReference>
<protein>
    <submittedName>
        <fullName evidence="9">Heme ABC transporter permease</fullName>
    </submittedName>
</protein>
<keyword evidence="3" id="KW-0813">Transport</keyword>
<dbReference type="Proteomes" id="UP000238949">
    <property type="component" value="Unassembled WGS sequence"/>
</dbReference>
<gene>
    <name evidence="9" type="ORF">C6Y40_04130</name>
</gene>
<dbReference type="InterPro" id="IPR000522">
    <property type="entry name" value="ABC_transptr_permease_BtuC"/>
</dbReference>
<keyword evidence="10" id="KW-1185">Reference proteome</keyword>
<keyword evidence="6 8" id="KW-1133">Transmembrane helix</keyword>
<dbReference type="GO" id="GO:0033214">
    <property type="term" value="P:siderophore-iron import into cell"/>
    <property type="evidence" value="ECO:0007669"/>
    <property type="project" value="TreeGrafter"/>
</dbReference>
<dbReference type="InterPro" id="IPR037294">
    <property type="entry name" value="ABC_BtuC-like"/>
</dbReference>
<name>A0A2S9VEI0_9ALTE</name>
<evidence type="ECO:0000313" key="9">
    <source>
        <dbReference type="EMBL" id="PRO74881.1"/>
    </source>
</evidence>